<accession>A0A1I5YWV5</accession>
<name>A0A1I5YWV5_9PSEU</name>
<evidence type="ECO:0000313" key="5">
    <source>
        <dbReference type="EMBL" id="NEC61325.1"/>
    </source>
</evidence>
<evidence type="ECO:0000313" key="8">
    <source>
        <dbReference type="Proteomes" id="UP000470404"/>
    </source>
</evidence>
<dbReference type="GO" id="GO:0003677">
    <property type="term" value="F:DNA binding"/>
    <property type="evidence" value="ECO:0007669"/>
    <property type="project" value="UniProtKB-KW"/>
</dbReference>
<evidence type="ECO:0000256" key="3">
    <source>
        <dbReference type="ARBA" id="ARBA00023163"/>
    </source>
</evidence>
<dbReference type="InterPro" id="IPR039422">
    <property type="entry name" value="MarR/SlyA-like"/>
</dbReference>
<evidence type="ECO:0000256" key="2">
    <source>
        <dbReference type="ARBA" id="ARBA00023125"/>
    </source>
</evidence>
<dbReference type="GO" id="GO:0003700">
    <property type="term" value="F:DNA-binding transcription factor activity"/>
    <property type="evidence" value="ECO:0007669"/>
    <property type="project" value="InterPro"/>
</dbReference>
<dbReference type="PANTHER" id="PTHR33164">
    <property type="entry name" value="TRANSCRIPTIONAL REGULATOR, MARR FAMILY"/>
    <property type="match status" value="1"/>
</dbReference>
<gene>
    <name evidence="5" type="ORF">G3I59_38430</name>
    <name evidence="6" type="ORF">SAMN05421854_11376</name>
</gene>
<evidence type="ECO:0000313" key="7">
    <source>
        <dbReference type="Proteomes" id="UP000199137"/>
    </source>
</evidence>
<keyword evidence="3" id="KW-0804">Transcription</keyword>
<dbReference type="Proteomes" id="UP000199137">
    <property type="component" value="Unassembled WGS sequence"/>
</dbReference>
<dbReference type="STRING" id="112413.SAMN05421854_11376"/>
<dbReference type="GO" id="GO:0006950">
    <property type="term" value="P:response to stress"/>
    <property type="evidence" value="ECO:0007669"/>
    <property type="project" value="TreeGrafter"/>
</dbReference>
<reference evidence="7" key="1">
    <citation type="submission" date="2016-10" db="EMBL/GenBank/DDBJ databases">
        <authorList>
            <person name="Varghese N."/>
            <person name="Submissions S."/>
        </authorList>
    </citation>
    <scope>NUCLEOTIDE SEQUENCE [LARGE SCALE GENOMIC DNA]</scope>
    <source>
        <strain evidence="7">DSM 44637</strain>
    </source>
</reference>
<dbReference type="InterPro" id="IPR036388">
    <property type="entry name" value="WH-like_DNA-bd_sf"/>
</dbReference>
<dbReference type="Gene3D" id="1.10.10.10">
    <property type="entry name" value="Winged helix-like DNA-binding domain superfamily/Winged helix DNA-binding domain"/>
    <property type="match status" value="1"/>
</dbReference>
<evidence type="ECO:0000259" key="4">
    <source>
        <dbReference type="PROSITE" id="PS50995"/>
    </source>
</evidence>
<evidence type="ECO:0000313" key="6">
    <source>
        <dbReference type="EMBL" id="SFQ48505.1"/>
    </source>
</evidence>
<organism evidence="6 7">
    <name type="scientific">Amycolatopsis rubida</name>
    <dbReference type="NCBI Taxonomy" id="112413"/>
    <lineage>
        <taxon>Bacteria</taxon>
        <taxon>Bacillati</taxon>
        <taxon>Actinomycetota</taxon>
        <taxon>Actinomycetes</taxon>
        <taxon>Pseudonocardiales</taxon>
        <taxon>Pseudonocardiaceae</taxon>
        <taxon>Amycolatopsis</taxon>
    </lineage>
</organism>
<dbReference type="SMART" id="SM00347">
    <property type="entry name" value="HTH_MARR"/>
    <property type="match status" value="1"/>
</dbReference>
<dbReference type="Pfam" id="PF01047">
    <property type="entry name" value="MarR"/>
    <property type="match status" value="1"/>
</dbReference>
<proteinExistence type="predicted"/>
<dbReference type="EMBL" id="JAAGNC010000189">
    <property type="protein sequence ID" value="NEC61325.1"/>
    <property type="molecule type" value="Genomic_DNA"/>
</dbReference>
<dbReference type="RefSeq" id="WP_067584643.1">
    <property type="nucleotide sequence ID" value="NZ_FOWC01000013.1"/>
</dbReference>
<keyword evidence="2 6" id="KW-0238">DNA-binding</keyword>
<dbReference type="Proteomes" id="UP000470404">
    <property type="component" value="Unassembled WGS sequence"/>
</dbReference>
<protein>
    <submittedName>
        <fullName evidence="6">DNA-binding transcriptional regulator, MarR family</fullName>
    </submittedName>
    <submittedName>
        <fullName evidence="5">MarR family transcriptional regulator</fullName>
    </submittedName>
</protein>
<reference evidence="5 8" key="3">
    <citation type="submission" date="2020-01" db="EMBL/GenBank/DDBJ databases">
        <title>Insect and environment-associated Actinomycetes.</title>
        <authorList>
            <person name="Currrie C."/>
            <person name="Chevrette M."/>
            <person name="Carlson C."/>
            <person name="Stubbendieck R."/>
            <person name="Wendt-Pienkowski E."/>
        </authorList>
    </citation>
    <scope>NUCLEOTIDE SEQUENCE [LARGE SCALE GENOMIC DNA]</scope>
    <source>
        <strain evidence="5 8">SID8386</strain>
    </source>
</reference>
<dbReference type="PROSITE" id="PS50995">
    <property type="entry name" value="HTH_MARR_2"/>
    <property type="match status" value="1"/>
</dbReference>
<dbReference type="PANTHER" id="PTHR33164:SF64">
    <property type="entry name" value="TRANSCRIPTIONAL REGULATOR SLYA"/>
    <property type="match status" value="1"/>
</dbReference>
<dbReference type="EMBL" id="FOWC01000013">
    <property type="protein sequence ID" value="SFQ48505.1"/>
    <property type="molecule type" value="Genomic_DNA"/>
</dbReference>
<dbReference type="InterPro" id="IPR036390">
    <property type="entry name" value="WH_DNA-bd_sf"/>
</dbReference>
<dbReference type="AlphaFoldDB" id="A0A1I5YWV5"/>
<reference evidence="6" key="2">
    <citation type="submission" date="2016-10" db="EMBL/GenBank/DDBJ databases">
        <authorList>
            <person name="de Groot N.N."/>
        </authorList>
    </citation>
    <scope>NUCLEOTIDE SEQUENCE [LARGE SCALE GENOMIC DNA]</scope>
    <source>
        <strain evidence="6">DSM 44637</strain>
    </source>
</reference>
<feature type="domain" description="HTH marR-type" evidence="4">
    <location>
        <begin position="19"/>
        <end position="154"/>
    </location>
</feature>
<keyword evidence="8" id="KW-1185">Reference proteome</keyword>
<evidence type="ECO:0000256" key="1">
    <source>
        <dbReference type="ARBA" id="ARBA00023015"/>
    </source>
</evidence>
<dbReference type="SUPFAM" id="SSF46785">
    <property type="entry name" value="Winged helix' DNA-binding domain"/>
    <property type="match status" value="1"/>
</dbReference>
<dbReference type="InterPro" id="IPR000835">
    <property type="entry name" value="HTH_MarR-typ"/>
</dbReference>
<dbReference type="OrthoDB" id="9806864at2"/>
<keyword evidence="1" id="KW-0805">Transcription regulation</keyword>
<sequence length="155" mass="16721">MDKDALAELFATVSLGAPENAVGFVMWRVVHRYVREVDQALAPLDLTHLQFQTLALAGWLNRTGGPVTQSGLAASGDIHPMQVSQILKTLERKGFVARARSAEDVRAKRVEVTDSGGAALRAALPLLIEVQHRIFGDEGLPGGSLLNTLLRLDNS</sequence>